<dbReference type="GO" id="GO:0000287">
    <property type="term" value="F:magnesium ion binding"/>
    <property type="evidence" value="ECO:0007669"/>
    <property type="project" value="InterPro"/>
</dbReference>
<evidence type="ECO:0000256" key="7">
    <source>
        <dbReference type="ARBA" id="ARBA00022741"/>
    </source>
</evidence>
<dbReference type="EMBL" id="AZMM01000670">
    <property type="protein sequence ID" value="ETJ45330.1"/>
    <property type="molecule type" value="Genomic_DNA"/>
</dbReference>
<evidence type="ECO:0000256" key="10">
    <source>
        <dbReference type="ARBA" id="ARBA00022842"/>
    </source>
</evidence>
<keyword evidence="11" id="KW-0784">Thiamine biosynthesis</keyword>
<comment type="cofactor">
    <cofactor evidence="2">
        <name>Mg(2+)</name>
        <dbReference type="ChEBI" id="CHEBI:18420"/>
    </cofactor>
</comment>
<dbReference type="InterPro" id="IPR029056">
    <property type="entry name" value="Ribokinase-like"/>
</dbReference>
<evidence type="ECO:0000256" key="6">
    <source>
        <dbReference type="ARBA" id="ARBA00022723"/>
    </source>
</evidence>
<evidence type="ECO:0000256" key="2">
    <source>
        <dbReference type="ARBA" id="ARBA00001946"/>
    </source>
</evidence>
<dbReference type="InterPro" id="IPR000417">
    <property type="entry name" value="Hyethyz_kinase"/>
</dbReference>
<evidence type="ECO:0000256" key="9">
    <source>
        <dbReference type="ARBA" id="ARBA00022840"/>
    </source>
</evidence>
<dbReference type="PRINTS" id="PR01099">
    <property type="entry name" value="HYETHTZKNASE"/>
</dbReference>
<comment type="pathway">
    <text evidence="3">Cofactor biosynthesis; thiamine diphosphate biosynthesis; 4-methyl-5-(2-phosphoethyl)-thiazole from 5-(2-hydroxyethyl)-4-methylthiazole: step 1/1.</text>
</comment>
<evidence type="ECO:0000256" key="8">
    <source>
        <dbReference type="ARBA" id="ARBA00022777"/>
    </source>
</evidence>
<keyword evidence="10" id="KW-0460">Magnesium</keyword>
<sequence>EVPIVLDPVGCHAGAYRLSVVLDLIKTGNISLLRGNQSEIKAIYDALGPDDEDNNSTEGKGVDGAQVEDSAVIAYRLARLINCPVVATGEEDYVSDGTRVFAVPHGHPIMTAVTGTGCLLGAVLAAFF</sequence>
<dbReference type="SUPFAM" id="SSF53613">
    <property type="entry name" value="Ribokinase-like"/>
    <property type="match status" value="1"/>
</dbReference>
<accession>W1YUB9</accession>
<evidence type="ECO:0000256" key="3">
    <source>
        <dbReference type="ARBA" id="ARBA00004868"/>
    </source>
</evidence>
<keyword evidence="9" id="KW-0067">ATP-binding</keyword>
<protein>
    <recommendedName>
        <fullName evidence="4">hydroxyethylthiazole kinase</fullName>
        <ecNumber evidence="4">2.7.1.50</ecNumber>
    </recommendedName>
</protein>
<dbReference type="Pfam" id="PF02110">
    <property type="entry name" value="HK"/>
    <property type="match status" value="1"/>
</dbReference>
<evidence type="ECO:0000256" key="1">
    <source>
        <dbReference type="ARBA" id="ARBA00001771"/>
    </source>
</evidence>
<dbReference type="Gene3D" id="3.40.1190.20">
    <property type="match status" value="1"/>
</dbReference>
<keyword evidence="8" id="KW-0418">Kinase</keyword>
<evidence type="ECO:0000313" key="12">
    <source>
        <dbReference type="EMBL" id="ETJ45330.1"/>
    </source>
</evidence>
<keyword evidence="6" id="KW-0479">Metal-binding</keyword>
<evidence type="ECO:0000256" key="4">
    <source>
        <dbReference type="ARBA" id="ARBA00012129"/>
    </source>
</evidence>
<comment type="caution">
    <text evidence="12">The sequence shown here is derived from an EMBL/GenBank/DDBJ whole genome shotgun (WGS) entry which is preliminary data.</text>
</comment>
<dbReference type="AlphaFoldDB" id="W1YUB9"/>
<keyword evidence="5" id="KW-0808">Transferase</keyword>
<comment type="catalytic activity">
    <reaction evidence="1">
        <text>5-(2-hydroxyethyl)-4-methylthiazole + ATP = 4-methyl-5-(2-phosphooxyethyl)-thiazole + ADP + H(+)</text>
        <dbReference type="Rhea" id="RHEA:24212"/>
        <dbReference type="ChEBI" id="CHEBI:15378"/>
        <dbReference type="ChEBI" id="CHEBI:17957"/>
        <dbReference type="ChEBI" id="CHEBI:30616"/>
        <dbReference type="ChEBI" id="CHEBI:58296"/>
        <dbReference type="ChEBI" id="CHEBI:456216"/>
        <dbReference type="EC" id="2.7.1.50"/>
    </reaction>
</comment>
<proteinExistence type="predicted"/>
<evidence type="ECO:0000256" key="5">
    <source>
        <dbReference type="ARBA" id="ARBA00022679"/>
    </source>
</evidence>
<keyword evidence="7" id="KW-0547">Nucleotide-binding</keyword>
<dbReference type="GO" id="GO:0009228">
    <property type="term" value="P:thiamine biosynthetic process"/>
    <property type="evidence" value="ECO:0007669"/>
    <property type="project" value="UniProtKB-KW"/>
</dbReference>
<name>W1YUB9_9ZZZZ</name>
<dbReference type="GO" id="GO:0009229">
    <property type="term" value="P:thiamine diphosphate biosynthetic process"/>
    <property type="evidence" value="ECO:0007669"/>
    <property type="project" value="UniProtKB-UniPathway"/>
</dbReference>
<organism evidence="12">
    <name type="scientific">human gut metagenome</name>
    <dbReference type="NCBI Taxonomy" id="408170"/>
    <lineage>
        <taxon>unclassified sequences</taxon>
        <taxon>metagenomes</taxon>
        <taxon>organismal metagenomes</taxon>
    </lineage>
</organism>
<feature type="non-terminal residue" evidence="12">
    <location>
        <position position="1"/>
    </location>
</feature>
<dbReference type="GO" id="GO:0005524">
    <property type="term" value="F:ATP binding"/>
    <property type="evidence" value="ECO:0007669"/>
    <property type="project" value="UniProtKB-KW"/>
</dbReference>
<feature type="non-terminal residue" evidence="12">
    <location>
        <position position="128"/>
    </location>
</feature>
<dbReference type="UniPathway" id="UPA00060">
    <property type="reaction ID" value="UER00139"/>
</dbReference>
<reference evidence="12" key="1">
    <citation type="submission" date="2013-12" db="EMBL/GenBank/DDBJ databases">
        <title>A Varibaculum cambriense genome reconstructed from a premature infant gut community with otherwise low bacterial novelty that shifts toward anaerobic metabolism during the third week of life.</title>
        <authorList>
            <person name="Brown C.T."/>
            <person name="Sharon I."/>
            <person name="Thomas B.C."/>
            <person name="Castelle C.J."/>
            <person name="Morowitz M.J."/>
            <person name="Banfield J.F."/>
        </authorList>
    </citation>
    <scope>NUCLEOTIDE SEQUENCE</scope>
</reference>
<dbReference type="EC" id="2.7.1.50" evidence="4"/>
<evidence type="ECO:0000256" key="11">
    <source>
        <dbReference type="ARBA" id="ARBA00022977"/>
    </source>
</evidence>
<gene>
    <name evidence="12" type="ORF">Q604_UNBC00670G0001</name>
</gene>
<dbReference type="GO" id="GO:0004417">
    <property type="term" value="F:hydroxyethylthiazole kinase activity"/>
    <property type="evidence" value="ECO:0007669"/>
    <property type="project" value="UniProtKB-EC"/>
</dbReference>